<dbReference type="PANTHER" id="PTHR30481">
    <property type="entry name" value="DNA ADENINE METHYLASE"/>
    <property type="match status" value="1"/>
</dbReference>
<evidence type="ECO:0000256" key="3">
    <source>
        <dbReference type="ARBA" id="ARBA00022691"/>
    </source>
</evidence>
<dbReference type="GO" id="GO:0006298">
    <property type="term" value="P:mismatch repair"/>
    <property type="evidence" value="ECO:0007669"/>
    <property type="project" value="TreeGrafter"/>
</dbReference>
<dbReference type="EMBL" id="RXFT01000028">
    <property type="protein sequence ID" value="RUR71936.1"/>
    <property type="molecule type" value="Genomic_DNA"/>
</dbReference>
<keyword evidence="1 4" id="KW-0489">Methyltransferase</keyword>
<dbReference type="InterPro" id="IPR012327">
    <property type="entry name" value="MeTrfase_D12"/>
</dbReference>
<dbReference type="GO" id="GO:0043565">
    <property type="term" value="F:sequence-specific DNA binding"/>
    <property type="evidence" value="ECO:0007669"/>
    <property type="project" value="TreeGrafter"/>
</dbReference>
<evidence type="ECO:0000256" key="2">
    <source>
        <dbReference type="ARBA" id="ARBA00022679"/>
    </source>
</evidence>
<keyword evidence="3" id="KW-0949">S-adenosyl-L-methionine</keyword>
<evidence type="ECO:0000313" key="4">
    <source>
        <dbReference type="EMBL" id="RUR71936.1"/>
    </source>
</evidence>
<dbReference type="RefSeq" id="WP_126025991.1">
    <property type="nucleotide sequence ID" value="NZ_RXFT01000028.1"/>
</dbReference>
<reference evidence="4 5" key="1">
    <citation type="submission" date="2018-12" db="EMBL/GenBank/DDBJ databases">
        <title>The genome sequences of Variovorax guangxiensis DSM 27352.</title>
        <authorList>
            <person name="Gao J."/>
            <person name="Sun J."/>
        </authorList>
    </citation>
    <scope>NUCLEOTIDE SEQUENCE [LARGE SCALE GENOMIC DNA]</scope>
    <source>
        <strain evidence="4 5">DSM 27352</strain>
    </source>
</reference>
<comment type="caution">
    <text evidence="4">The sequence shown here is derived from an EMBL/GenBank/DDBJ whole genome shotgun (WGS) entry which is preliminary data.</text>
</comment>
<accession>A0A3S0ZK11</accession>
<name>A0A3S0ZK11_9BURK</name>
<gene>
    <name evidence="4" type="ORF">EJP67_33305</name>
</gene>
<dbReference type="Gene3D" id="3.40.50.150">
    <property type="entry name" value="Vaccinia Virus protein VP39"/>
    <property type="match status" value="1"/>
</dbReference>
<dbReference type="AlphaFoldDB" id="A0A3S0ZK11"/>
<dbReference type="InterPro" id="IPR029063">
    <property type="entry name" value="SAM-dependent_MTases_sf"/>
</dbReference>
<organism evidence="4 5">
    <name type="scientific">Variovorax guangxiensis</name>
    <dbReference type="NCBI Taxonomy" id="1775474"/>
    <lineage>
        <taxon>Bacteria</taxon>
        <taxon>Pseudomonadati</taxon>
        <taxon>Pseudomonadota</taxon>
        <taxon>Betaproteobacteria</taxon>
        <taxon>Burkholderiales</taxon>
        <taxon>Comamonadaceae</taxon>
        <taxon>Variovorax</taxon>
    </lineage>
</organism>
<dbReference type="GO" id="GO:0032259">
    <property type="term" value="P:methylation"/>
    <property type="evidence" value="ECO:0007669"/>
    <property type="project" value="UniProtKB-KW"/>
</dbReference>
<protein>
    <submittedName>
        <fullName evidence="4">DNA adenine methylase</fullName>
    </submittedName>
</protein>
<dbReference type="Proteomes" id="UP000281118">
    <property type="component" value="Unassembled WGS sequence"/>
</dbReference>
<evidence type="ECO:0000313" key="5">
    <source>
        <dbReference type="Proteomes" id="UP000281118"/>
    </source>
</evidence>
<sequence length="231" mass="26256">MRYPGGKGGSGAYQTIINNIPPHDVYIETHLGGGNIFERKKPAARNIGIDIDADVIAKWTARQVEGLELHQVDAVAFLKRFKFTGAEFVYVDPPYVMGSRRGGKVYRHEYTDADHERLVETLATLPCKVMVSGYASAMYEQSVLGAWRCEEFTVMTRGGPAVERIWMNYDKPELLHDMRYVGANFRKREQIKRKKARWLGKLQKMEPLERAAIMECLRELEASELATAGQE</sequence>
<evidence type="ECO:0000256" key="1">
    <source>
        <dbReference type="ARBA" id="ARBA00022603"/>
    </source>
</evidence>
<dbReference type="SUPFAM" id="SSF53335">
    <property type="entry name" value="S-adenosyl-L-methionine-dependent methyltransferases"/>
    <property type="match status" value="1"/>
</dbReference>
<dbReference type="OrthoDB" id="9805629at2"/>
<proteinExistence type="predicted"/>
<keyword evidence="2" id="KW-0808">Transferase</keyword>
<dbReference type="GO" id="GO:0009307">
    <property type="term" value="P:DNA restriction-modification system"/>
    <property type="evidence" value="ECO:0007669"/>
    <property type="project" value="InterPro"/>
</dbReference>
<dbReference type="GO" id="GO:1904047">
    <property type="term" value="F:S-adenosyl-L-methionine binding"/>
    <property type="evidence" value="ECO:0007669"/>
    <property type="project" value="TreeGrafter"/>
</dbReference>
<dbReference type="GO" id="GO:0009007">
    <property type="term" value="F:site-specific DNA-methyltransferase (adenine-specific) activity"/>
    <property type="evidence" value="ECO:0007669"/>
    <property type="project" value="UniProtKB-EC"/>
</dbReference>